<protein>
    <recommendedName>
        <fullName evidence="2">CorA-like transporter domain-containing protein</fullName>
    </recommendedName>
</protein>
<evidence type="ECO:0000256" key="1">
    <source>
        <dbReference type="SAM" id="Phobius"/>
    </source>
</evidence>
<evidence type="ECO:0000313" key="4">
    <source>
        <dbReference type="Proteomes" id="UP000234254"/>
    </source>
</evidence>
<comment type="caution">
    <text evidence="3">The sequence shown here is derived from an EMBL/GenBank/DDBJ whole genome shotgun (WGS) entry which is preliminary data.</text>
</comment>
<dbReference type="GeneID" id="36541382"/>
<sequence>SLLHQSYSWGRLQVSETILRELFTGLQVHPEFLEILFLFGEKIGPIEESFSSFCSHCRPVVTSLPSPGPMGPMCSYDIGYNIKYAAPHMRTFPKDPYSLRETGVYHAFDARAQKAKWVFIQSSAPLENRLKRCFSHPLDTHDTLQFKIHGVILQTALDGWRDYLVYLEDTFSRLSDQGFHTRVSGPRGEDDLDVDFSDIRSLRALTAKMRRLLQIISLNVAVAERMKAWTLRVKSHSPRRLSDAFDDLGSTIQTFILCSNTHSSRLNSMMDRGRGIQGLIQSMLESRTNESSKMLNNRMARLAEISADENRLIAGLTYQATRDTRVMSSISFISAIFLPATFLAVGTLLTSFAW</sequence>
<dbReference type="Proteomes" id="UP000234254">
    <property type="component" value="Unassembled WGS sequence"/>
</dbReference>
<accession>A0A2I1CSX9</accession>
<dbReference type="AlphaFoldDB" id="A0A2I1CSX9"/>
<reference evidence="3" key="1">
    <citation type="submission" date="2016-12" db="EMBL/GenBank/DDBJ databases">
        <title>The genomes of Aspergillus section Nigri reveals drivers in fungal speciation.</title>
        <authorList>
            <consortium name="DOE Joint Genome Institute"/>
            <person name="Vesth T.C."/>
            <person name="Nybo J."/>
            <person name="Theobald S."/>
            <person name="Brandl J."/>
            <person name="Frisvad J.C."/>
            <person name="Nielsen K.F."/>
            <person name="Lyhne E.K."/>
            <person name="Kogle M.E."/>
            <person name="Kuo A."/>
            <person name="Riley R."/>
            <person name="Clum A."/>
            <person name="Nolan M."/>
            <person name="Lipzen A."/>
            <person name="Salamov A."/>
            <person name="Henrissat B."/>
            <person name="Wiebenga A."/>
            <person name="De vries R.P."/>
            <person name="Grigoriev I.V."/>
            <person name="Mortensen U.H."/>
            <person name="Andersen M.R."/>
            <person name="Baker S.E."/>
        </authorList>
    </citation>
    <scope>NUCLEOTIDE SEQUENCE</scope>
    <source>
        <strain evidence="3">IBT 28561</strain>
    </source>
</reference>
<keyword evidence="1" id="KW-0812">Transmembrane</keyword>
<feature type="non-terminal residue" evidence="3">
    <location>
        <position position="1"/>
    </location>
</feature>
<feature type="domain" description="CorA-like transporter" evidence="2">
    <location>
        <begin position="4"/>
        <end position="175"/>
    </location>
</feature>
<dbReference type="InterPro" id="IPR058257">
    <property type="entry name" value="CorA-like_dom"/>
</dbReference>
<evidence type="ECO:0000259" key="2">
    <source>
        <dbReference type="Pfam" id="PF26616"/>
    </source>
</evidence>
<keyword evidence="1" id="KW-0472">Membrane</keyword>
<dbReference type="RefSeq" id="XP_024689318.1">
    <property type="nucleotide sequence ID" value="XM_024833858.1"/>
</dbReference>
<dbReference type="EMBL" id="MSFM01000013">
    <property type="protein sequence ID" value="PKY00724.1"/>
    <property type="molecule type" value="Genomic_DNA"/>
</dbReference>
<keyword evidence="4" id="KW-1185">Reference proteome</keyword>
<dbReference type="OrthoDB" id="4489427at2759"/>
<name>A0A2I1CSX9_ASPC2</name>
<gene>
    <name evidence="3" type="ORF">P168DRAFT_243397</name>
</gene>
<proteinExistence type="predicted"/>
<evidence type="ECO:0000313" key="3">
    <source>
        <dbReference type="EMBL" id="PKY00724.1"/>
    </source>
</evidence>
<keyword evidence="1" id="KW-1133">Transmembrane helix</keyword>
<organism evidence="3 4">
    <name type="scientific">Aspergillus campestris (strain IBT 28561)</name>
    <dbReference type="NCBI Taxonomy" id="1392248"/>
    <lineage>
        <taxon>Eukaryota</taxon>
        <taxon>Fungi</taxon>
        <taxon>Dikarya</taxon>
        <taxon>Ascomycota</taxon>
        <taxon>Pezizomycotina</taxon>
        <taxon>Eurotiomycetes</taxon>
        <taxon>Eurotiomycetidae</taxon>
        <taxon>Eurotiales</taxon>
        <taxon>Aspergillaceae</taxon>
        <taxon>Aspergillus</taxon>
        <taxon>Aspergillus subgen. Circumdati</taxon>
    </lineage>
</organism>
<feature type="transmembrane region" description="Helical" evidence="1">
    <location>
        <begin position="332"/>
        <end position="353"/>
    </location>
</feature>
<dbReference type="Pfam" id="PF26616">
    <property type="entry name" value="CorA-like"/>
    <property type="match status" value="1"/>
</dbReference>
<dbReference type="VEuPathDB" id="FungiDB:P168DRAFT_243397"/>